<dbReference type="GO" id="GO:0005739">
    <property type="term" value="C:mitochondrion"/>
    <property type="evidence" value="ECO:0007669"/>
    <property type="project" value="TreeGrafter"/>
</dbReference>
<evidence type="ECO:0000313" key="1">
    <source>
        <dbReference type="Proteomes" id="UP000694844"/>
    </source>
</evidence>
<dbReference type="GeneID" id="111120428"/>
<evidence type="ECO:0000313" key="2">
    <source>
        <dbReference type="RefSeq" id="XP_022316850.1"/>
    </source>
</evidence>
<dbReference type="Gene3D" id="3.40.1080.10">
    <property type="entry name" value="Glutaconate Coenzyme A-transferase"/>
    <property type="match status" value="1"/>
</dbReference>
<dbReference type="Proteomes" id="UP000694844">
    <property type="component" value="Chromosome 2"/>
</dbReference>
<dbReference type="OrthoDB" id="1933379at2759"/>
<dbReference type="InterPro" id="IPR037171">
    <property type="entry name" value="NagB/RpiA_transferase-like"/>
</dbReference>
<dbReference type="PANTHER" id="PTHR13707">
    <property type="entry name" value="KETOACID-COENZYME A TRANSFERASE"/>
    <property type="match status" value="1"/>
</dbReference>
<organism evidence="1 2">
    <name type="scientific">Crassostrea virginica</name>
    <name type="common">Eastern oyster</name>
    <dbReference type="NCBI Taxonomy" id="6565"/>
    <lineage>
        <taxon>Eukaryota</taxon>
        <taxon>Metazoa</taxon>
        <taxon>Spiralia</taxon>
        <taxon>Lophotrochozoa</taxon>
        <taxon>Mollusca</taxon>
        <taxon>Bivalvia</taxon>
        <taxon>Autobranchia</taxon>
        <taxon>Pteriomorphia</taxon>
        <taxon>Ostreida</taxon>
        <taxon>Ostreoidea</taxon>
        <taxon>Ostreidae</taxon>
        <taxon>Crassostrea</taxon>
    </lineage>
</organism>
<keyword evidence="1" id="KW-1185">Reference proteome</keyword>
<dbReference type="AlphaFoldDB" id="A0A8B8CM44"/>
<accession>A0A8B8CM44</accession>
<protein>
    <submittedName>
        <fullName evidence="2">Succinyl-CoA:3-ketoacid coenzyme A transferase 2A, mitochondrial-like</fullName>
    </submittedName>
</protein>
<dbReference type="KEGG" id="cvn:111120428"/>
<dbReference type="RefSeq" id="XP_022316850.1">
    <property type="nucleotide sequence ID" value="XM_022461142.1"/>
</dbReference>
<dbReference type="PANTHER" id="PTHR13707:SF23">
    <property type="entry name" value="SUCCINYL-COA:3-KETOACID-COENZYME A TRANSFERASE"/>
    <property type="match status" value="1"/>
</dbReference>
<sequence length="130" mass="14682">MCNPRTYQPYDSRSFTSFTLRRSGYLDDPWSLGEGDGRAMDLVSSHKIKVIVNMEHQDKKGNSKIVDNCNLPLTGKSCVDMIITDKCFFEVDKEKGLVPTEIAENEDIPSIFGATNCEFVIRTNTDHNDI</sequence>
<dbReference type="InterPro" id="IPR004165">
    <property type="entry name" value="CoA_trans_fam_I"/>
</dbReference>
<reference evidence="2" key="1">
    <citation type="submission" date="2025-08" db="UniProtKB">
        <authorList>
            <consortium name="RefSeq"/>
        </authorList>
    </citation>
    <scope>IDENTIFICATION</scope>
    <source>
        <tissue evidence="2">Whole sample</tissue>
    </source>
</reference>
<dbReference type="Pfam" id="PF01144">
    <property type="entry name" value="CoA_trans"/>
    <property type="match status" value="1"/>
</dbReference>
<proteinExistence type="predicted"/>
<dbReference type="GO" id="GO:0008260">
    <property type="term" value="F:succinyl-CoA:3-oxo-acid CoA-transferase activity"/>
    <property type="evidence" value="ECO:0007669"/>
    <property type="project" value="TreeGrafter"/>
</dbReference>
<gene>
    <name evidence="2" type="primary">LOC111120428</name>
</gene>
<name>A0A8B8CM44_CRAVI</name>
<dbReference type="SUPFAM" id="SSF100950">
    <property type="entry name" value="NagB/RpiA/CoA transferase-like"/>
    <property type="match status" value="1"/>
</dbReference>